<dbReference type="KEGG" id="nte:NEUTE1DRAFT118563"/>
<dbReference type="HOGENOM" id="CLU_2628601_0_0_1"/>
<accession>F8N4A3</accession>
<dbReference type="GeneID" id="20823592"/>
<evidence type="ECO:0000313" key="1">
    <source>
        <dbReference type="EMBL" id="EGO51846.1"/>
    </source>
</evidence>
<dbReference type="Proteomes" id="UP000008065">
    <property type="component" value="Unassembled WGS sequence"/>
</dbReference>
<dbReference type="VEuPathDB" id="FungiDB:NEUTE1DRAFT_118563"/>
<keyword evidence="2" id="KW-1185">Reference proteome</keyword>
<dbReference type="RefSeq" id="XP_009855489.1">
    <property type="nucleotide sequence ID" value="XM_009857187.1"/>
</dbReference>
<gene>
    <name evidence="1" type="ORF">NEUTE1DRAFT_118563</name>
</gene>
<organism evidence="1 2">
    <name type="scientific">Neurospora tetrasperma (strain FGSC 2508 / ATCC MYA-4615 / P0657)</name>
    <dbReference type="NCBI Taxonomy" id="510951"/>
    <lineage>
        <taxon>Eukaryota</taxon>
        <taxon>Fungi</taxon>
        <taxon>Dikarya</taxon>
        <taxon>Ascomycota</taxon>
        <taxon>Pezizomycotina</taxon>
        <taxon>Sordariomycetes</taxon>
        <taxon>Sordariomycetidae</taxon>
        <taxon>Sordariales</taxon>
        <taxon>Sordariaceae</taxon>
        <taxon>Neurospora</taxon>
    </lineage>
</organism>
<dbReference type="AlphaFoldDB" id="F8N4A3"/>
<dbReference type="EMBL" id="GL891382">
    <property type="protein sequence ID" value="EGO51846.1"/>
    <property type="molecule type" value="Genomic_DNA"/>
</dbReference>
<sequence length="78" mass="8981">MGHQTTIAPQYTGTGFWEFSVCSDPYKAMTDTTVFVPHYYAVGIKQTPTITHTTHFLYTTPTRFTVDFFFCFCFITTD</sequence>
<evidence type="ECO:0000313" key="2">
    <source>
        <dbReference type="Proteomes" id="UP000008065"/>
    </source>
</evidence>
<proteinExistence type="predicted"/>
<protein>
    <submittedName>
        <fullName evidence="1">Uncharacterized protein</fullName>
    </submittedName>
</protein>
<name>F8N4A3_NEUT8</name>
<feature type="non-terminal residue" evidence="1">
    <location>
        <position position="78"/>
    </location>
</feature>
<reference evidence="2" key="1">
    <citation type="journal article" date="2011" name="Genetics">
        <title>Massive changes in genome architecture accompany the transition to self-fertility in the filamentous fungus Neurospora tetrasperma.</title>
        <authorList>
            <person name="Ellison C.E."/>
            <person name="Stajich J.E."/>
            <person name="Jacobson D.J."/>
            <person name="Natvig D.O."/>
            <person name="Lapidus A."/>
            <person name="Foster B."/>
            <person name="Aerts A."/>
            <person name="Riley R."/>
            <person name="Lindquist E.A."/>
            <person name="Grigoriev I.V."/>
            <person name="Taylor J.W."/>
        </authorList>
    </citation>
    <scope>NUCLEOTIDE SEQUENCE [LARGE SCALE GENOMIC DNA]</scope>
    <source>
        <strain evidence="2">FGSC 2508 / P0657</strain>
    </source>
</reference>